<keyword evidence="2" id="KW-1185">Reference proteome</keyword>
<dbReference type="EMBL" id="JALLAZ020001147">
    <property type="protein sequence ID" value="KAL3779769.1"/>
    <property type="molecule type" value="Genomic_DNA"/>
</dbReference>
<dbReference type="Proteomes" id="UP001530315">
    <property type="component" value="Unassembled WGS sequence"/>
</dbReference>
<organism evidence="1 2">
    <name type="scientific">Stephanodiscus triporus</name>
    <dbReference type="NCBI Taxonomy" id="2934178"/>
    <lineage>
        <taxon>Eukaryota</taxon>
        <taxon>Sar</taxon>
        <taxon>Stramenopiles</taxon>
        <taxon>Ochrophyta</taxon>
        <taxon>Bacillariophyta</taxon>
        <taxon>Coscinodiscophyceae</taxon>
        <taxon>Thalassiosirophycidae</taxon>
        <taxon>Stephanodiscales</taxon>
        <taxon>Stephanodiscaceae</taxon>
        <taxon>Stephanodiscus</taxon>
    </lineage>
</organism>
<protein>
    <submittedName>
        <fullName evidence="1">Uncharacterized protein</fullName>
    </submittedName>
</protein>
<reference evidence="1 2" key="1">
    <citation type="submission" date="2024-10" db="EMBL/GenBank/DDBJ databases">
        <title>Updated reference genomes for cyclostephanoid diatoms.</title>
        <authorList>
            <person name="Roberts W.R."/>
            <person name="Alverson A.J."/>
        </authorList>
    </citation>
    <scope>NUCLEOTIDE SEQUENCE [LARGE SCALE GENOMIC DNA]</scope>
    <source>
        <strain evidence="1 2">AJA276-08</strain>
    </source>
</reference>
<accession>A0ABD3NV09</accession>
<dbReference type="AlphaFoldDB" id="A0ABD3NV09"/>
<name>A0ABD3NV09_9STRA</name>
<gene>
    <name evidence="1" type="ORF">ACHAW5_010767</name>
</gene>
<evidence type="ECO:0000313" key="2">
    <source>
        <dbReference type="Proteomes" id="UP001530315"/>
    </source>
</evidence>
<sequence>MWQSECQSEDETNSLTRLFRVVSNHRRLDRSLLLGLDENYGRNAQRDELSPDAISFLEDLVSAGVLYGSSE</sequence>
<comment type="caution">
    <text evidence="1">The sequence shown here is derived from an EMBL/GenBank/DDBJ whole genome shotgun (WGS) entry which is preliminary data.</text>
</comment>
<proteinExistence type="predicted"/>
<evidence type="ECO:0000313" key="1">
    <source>
        <dbReference type="EMBL" id="KAL3779769.1"/>
    </source>
</evidence>